<reference evidence="1 2" key="1">
    <citation type="journal article" date="2018" name="PLoS Genet.">
        <title>Population sequencing reveals clonal diversity and ancestral inbreeding in the grapevine cultivar Chardonnay.</title>
        <authorList>
            <person name="Roach M.J."/>
            <person name="Johnson D.L."/>
            <person name="Bohlmann J."/>
            <person name="van Vuuren H.J."/>
            <person name="Jones S.J."/>
            <person name="Pretorius I.S."/>
            <person name="Schmidt S.A."/>
            <person name="Borneman A.R."/>
        </authorList>
    </citation>
    <scope>NUCLEOTIDE SEQUENCE [LARGE SCALE GENOMIC DNA]</scope>
    <source>
        <strain evidence="2">cv. Chardonnay</strain>
        <tissue evidence="1">Leaf</tissue>
    </source>
</reference>
<dbReference type="EMBL" id="QGNW01001637">
    <property type="protein sequence ID" value="RVW34529.1"/>
    <property type="molecule type" value="Genomic_DNA"/>
</dbReference>
<accession>A0A438DGH5</accession>
<dbReference type="PANTHER" id="PTHR31009">
    <property type="entry name" value="S-ADENOSYL-L-METHIONINE:CARBOXYL METHYLTRANSFERASE FAMILY PROTEIN"/>
    <property type="match status" value="1"/>
</dbReference>
<gene>
    <name evidence="1" type="primary">VvCHDh000846_4</name>
    <name evidence="1" type="ORF">CK203_096459</name>
</gene>
<dbReference type="Pfam" id="PF03492">
    <property type="entry name" value="Methyltransf_7"/>
    <property type="match status" value="2"/>
</dbReference>
<keyword evidence="1" id="KW-0808">Transferase</keyword>
<dbReference type="Gene3D" id="3.40.50.150">
    <property type="entry name" value="Vaccinia Virus protein VP39"/>
    <property type="match status" value="2"/>
</dbReference>
<dbReference type="InterPro" id="IPR029063">
    <property type="entry name" value="SAM-dependent_MTases_sf"/>
</dbReference>
<dbReference type="GO" id="GO:0032259">
    <property type="term" value="P:methylation"/>
    <property type="evidence" value="ECO:0007669"/>
    <property type="project" value="UniProtKB-KW"/>
</dbReference>
<evidence type="ECO:0000313" key="1">
    <source>
        <dbReference type="EMBL" id="RVW34529.1"/>
    </source>
</evidence>
<evidence type="ECO:0000313" key="2">
    <source>
        <dbReference type="Proteomes" id="UP000288805"/>
    </source>
</evidence>
<dbReference type="Proteomes" id="UP000288805">
    <property type="component" value="Unassembled WGS sequence"/>
</dbReference>
<protein>
    <submittedName>
        <fullName evidence="1">Putative S-adenosylmethionine-dependent methyltransferase</fullName>
    </submittedName>
</protein>
<dbReference type="GO" id="GO:0008168">
    <property type="term" value="F:methyltransferase activity"/>
    <property type="evidence" value="ECO:0007669"/>
    <property type="project" value="UniProtKB-KW"/>
</dbReference>
<name>A0A438DGH5_VITVI</name>
<dbReference type="AlphaFoldDB" id="A0A438DGH5"/>
<comment type="caution">
    <text evidence="1">The sequence shown here is derived from an EMBL/GenBank/DDBJ whole genome shotgun (WGS) entry which is preliminary data.</text>
</comment>
<dbReference type="InterPro" id="IPR005299">
    <property type="entry name" value="MeTrfase_7"/>
</dbReference>
<sequence>MSNNTATMQESFPMTGGDGSYSYANNSYFQRQCANASKSMIEEAIAEKLDVQALSTKTFCLADLGCSVGPNTFVAIQHIVGPVERRYLALGLKSHIPEFQVFFNDHAANDFNTLFASLPTERRMPDEILDKNSPAWNKGRVHHTGAPYEVAHAYAAQFDKDMRNFLNARAKELVVGGIMVLIMSTLPDGTSPYRSPPRALYDILESCLMETGIISEAQADSFNHPLYRPSLEQLTALVERNGCFSIERMELTNPASKLDGPMSGHAYTMHVRATIERLVAKHFRSDSVDQLFHLFFKKIENMSRQLELDPKEEIQRFVVLKRK</sequence>
<keyword evidence="1" id="KW-0489">Methyltransferase</keyword>
<dbReference type="SUPFAM" id="SSF53335">
    <property type="entry name" value="S-adenosyl-L-methionine-dependent methyltransferases"/>
    <property type="match status" value="1"/>
</dbReference>
<proteinExistence type="predicted"/>
<organism evidence="1 2">
    <name type="scientific">Vitis vinifera</name>
    <name type="common">Grape</name>
    <dbReference type="NCBI Taxonomy" id="29760"/>
    <lineage>
        <taxon>Eukaryota</taxon>
        <taxon>Viridiplantae</taxon>
        <taxon>Streptophyta</taxon>
        <taxon>Embryophyta</taxon>
        <taxon>Tracheophyta</taxon>
        <taxon>Spermatophyta</taxon>
        <taxon>Magnoliopsida</taxon>
        <taxon>eudicotyledons</taxon>
        <taxon>Gunneridae</taxon>
        <taxon>Pentapetalae</taxon>
        <taxon>rosids</taxon>
        <taxon>Vitales</taxon>
        <taxon>Vitaceae</taxon>
        <taxon>Viteae</taxon>
        <taxon>Vitis</taxon>
    </lineage>
</organism>